<keyword evidence="1" id="KW-0732">Signal</keyword>
<organism evidence="2 3">
    <name type="scientific">Caenorhabditis japonica</name>
    <dbReference type="NCBI Taxonomy" id="281687"/>
    <lineage>
        <taxon>Eukaryota</taxon>
        <taxon>Metazoa</taxon>
        <taxon>Ecdysozoa</taxon>
        <taxon>Nematoda</taxon>
        <taxon>Chromadorea</taxon>
        <taxon>Rhabditida</taxon>
        <taxon>Rhabditina</taxon>
        <taxon>Rhabditomorpha</taxon>
        <taxon>Rhabditoidea</taxon>
        <taxon>Rhabditidae</taxon>
        <taxon>Peloderinae</taxon>
        <taxon>Caenorhabditis</taxon>
    </lineage>
</organism>
<dbReference type="SUPFAM" id="SSF53756">
    <property type="entry name" value="UDP-Glycosyltransferase/glycogen phosphorylase"/>
    <property type="match status" value="1"/>
</dbReference>
<dbReference type="EnsemblMetazoa" id="CJA17543.1">
    <property type="protein sequence ID" value="CJA17543.1"/>
    <property type="gene ID" value="WBGene00136746"/>
</dbReference>
<proteinExistence type="predicted"/>
<feature type="chain" id="PRO_5035881083" description="Glucuronosyltransferase" evidence="1">
    <location>
        <begin position="18"/>
        <end position="121"/>
    </location>
</feature>
<dbReference type="Proteomes" id="UP000005237">
    <property type="component" value="Unassembled WGS sequence"/>
</dbReference>
<reference evidence="2" key="2">
    <citation type="submission" date="2022-06" db="UniProtKB">
        <authorList>
            <consortium name="EnsemblMetazoa"/>
        </authorList>
    </citation>
    <scope>IDENTIFICATION</scope>
    <source>
        <strain evidence="2">DF5081</strain>
    </source>
</reference>
<dbReference type="AlphaFoldDB" id="A0A8R1E0F2"/>
<evidence type="ECO:0008006" key="4">
    <source>
        <dbReference type="Google" id="ProtNLM"/>
    </source>
</evidence>
<keyword evidence="3" id="KW-1185">Reference proteome</keyword>
<accession>A0A8R1E0F2</accession>
<protein>
    <recommendedName>
        <fullName evidence="4">Glucuronosyltransferase</fullName>
    </recommendedName>
</protein>
<reference evidence="3" key="1">
    <citation type="submission" date="2010-08" db="EMBL/GenBank/DDBJ databases">
        <authorList>
            <consortium name="Caenorhabditis japonica Sequencing Consortium"/>
            <person name="Wilson R.K."/>
        </authorList>
    </citation>
    <scope>NUCLEOTIDE SEQUENCE [LARGE SCALE GENOMIC DNA]</scope>
    <source>
        <strain evidence="3">DF5081</strain>
    </source>
</reference>
<feature type="signal peptide" evidence="1">
    <location>
        <begin position="1"/>
        <end position="17"/>
    </location>
</feature>
<evidence type="ECO:0000313" key="2">
    <source>
        <dbReference type="EnsemblMetazoa" id="CJA17543.1"/>
    </source>
</evidence>
<name>A0A8R1E0F2_CAEJA</name>
<sequence length="121" mass="13542">MRSPVLLIFLLFQYTEPLNVLFYVPTLSHSHISFNAKLAEVLTSAGHSVTVLLAQVDDTLSIQNATDYTVLRKKVGVPHGHLRQVLWSNPGPYEDSSPLNPQIFYKLLKVSKTFVTACQSE</sequence>
<evidence type="ECO:0000256" key="1">
    <source>
        <dbReference type="SAM" id="SignalP"/>
    </source>
</evidence>
<evidence type="ECO:0000313" key="3">
    <source>
        <dbReference type="Proteomes" id="UP000005237"/>
    </source>
</evidence>